<evidence type="ECO:0000313" key="2">
    <source>
        <dbReference type="EMBL" id="KAG2183818.1"/>
    </source>
</evidence>
<evidence type="ECO:0000313" key="3">
    <source>
        <dbReference type="Proteomes" id="UP000612746"/>
    </source>
</evidence>
<dbReference type="EMBL" id="JAEPRA010000006">
    <property type="protein sequence ID" value="KAG2183818.1"/>
    <property type="molecule type" value="Genomic_DNA"/>
</dbReference>
<gene>
    <name evidence="2" type="ORF">INT44_008829</name>
</gene>
<keyword evidence="3" id="KW-1185">Reference proteome</keyword>
<dbReference type="PANTHER" id="PTHR40132:SF1">
    <property type="entry name" value="PRE-MRNA-SPLICING FACTOR 38B"/>
    <property type="match status" value="1"/>
</dbReference>
<feature type="compositionally biased region" description="Basic and acidic residues" evidence="1">
    <location>
        <begin position="208"/>
        <end position="226"/>
    </location>
</feature>
<name>A0A8H7UL58_9FUNG</name>
<evidence type="ECO:0000256" key="1">
    <source>
        <dbReference type="SAM" id="MobiDB-lite"/>
    </source>
</evidence>
<dbReference type="AlphaFoldDB" id="A0A8H7UL58"/>
<comment type="caution">
    <text evidence="2">The sequence shown here is derived from an EMBL/GenBank/DDBJ whole genome shotgun (WGS) entry which is preliminary data.</text>
</comment>
<dbReference type="Proteomes" id="UP000612746">
    <property type="component" value="Unassembled WGS sequence"/>
</dbReference>
<feature type="compositionally biased region" description="Basic and acidic residues" evidence="1">
    <location>
        <begin position="257"/>
        <end position="274"/>
    </location>
</feature>
<accession>A0A8H7UL58</accession>
<feature type="compositionally biased region" description="Basic residues" evidence="1">
    <location>
        <begin position="227"/>
        <end position="239"/>
    </location>
</feature>
<dbReference type="PANTHER" id="PTHR40132">
    <property type="entry name" value="PRE-MRNA-SPLICING FACTOR 38B"/>
    <property type="match status" value="1"/>
</dbReference>
<feature type="compositionally biased region" description="Basic and acidic residues" evidence="1">
    <location>
        <begin position="138"/>
        <end position="151"/>
    </location>
</feature>
<organism evidence="2 3">
    <name type="scientific">Umbelopsis vinacea</name>
    <dbReference type="NCBI Taxonomy" id="44442"/>
    <lineage>
        <taxon>Eukaryota</taxon>
        <taxon>Fungi</taxon>
        <taxon>Fungi incertae sedis</taxon>
        <taxon>Mucoromycota</taxon>
        <taxon>Mucoromycotina</taxon>
        <taxon>Umbelopsidomycetes</taxon>
        <taxon>Umbelopsidales</taxon>
        <taxon>Umbelopsidaceae</taxon>
        <taxon>Umbelopsis</taxon>
    </lineage>
</organism>
<sequence length="292" mass="33159">MSKQPKSIFSSAVSDLVRAAAGGDTSKVADEDLDKYVADILLREAQVNKKKYNDIGVKAYLPNSGTAPSTLPKMNKRFLLNVVKATDSHNQALIRATEEQAQANRRRIEREERDRSRRRSRSPTSTTKRSRQSRSRSPYRDYERHERDRSRSPTSPPRRRHQSDDTLPNDSSSSESSEDEKSVTFKGRGNITAGGPSAMDKYFSKSYDPSKDTGKVVDDDGWVESKSKKRKSKSKKSKSKGKEESSRKHRHKKSKKEKTSDANHRPLHDDIVYSKGVREWDVAKVQNASKFL</sequence>
<reference evidence="2" key="1">
    <citation type="submission" date="2020-12" db="EMBL/GenBank/DDBJ databases">
        <title>Metabolic potential, ecology and presence of endohyphal bacteria is reflected in genomic diversity of Mucoromycotina.</title>
        <authorList>
            <person name="Muszewska A."/>
            <person name="Okrasinska A."/>
            <person name="Steczkiewicz K."/>
            <person name="Drgas O."/>
            <person name="Orlowska M."/>
            <person name="Perlinska-Lenart U."/>
            <person name="Aleksandrzak-Piekarczyk T."/>
            <person name="Szatraj K."/>
            <person name="Zielenkiewicz U."/>
            <person name="Pilsyk S."/>
            <person name="Malc E."/>
            <person name="Mieczkowski P."/>
            <person name="Kruszewska J.S."/>
            <person name="Biernat P."/>
            <person name="Pawlowska J."/>
        </authorList>
    </citation>
    <scope>NUCLEOTIDE SEQUENCE</scope>
    <source>
        <strain evidence="2">WA0000051536</strain>
    </source>
</reference>
<proteinExistence type="predicted"/>
<feature type="region of interest" description="Disordered" evidence="1">
    <location>
        <begin position="93"/>
        <end position="274"/>
    </location>
</feature>
<feature type="compositionally biased region" description="Basic residues" evidence="1">
    <location>
        <begin position="247"/>
        <end position="256"/>
    </location>
</feature>
<feature type="compositionally biased region" description="Basic and acidic residues" evidence="1">
    <location>
        <begin position="106"/>
        <end position="115"/>
    </location>
</feature>
<protein>
    <submittedName>
        <fullName evidence="2">Uncharacterized protein</fullName>
    </submittedName>
</protein>
<dbReference type="OrthoDB" id="2431475at2759"/>